<evidence type="ECO:0000256" key="1">
    <source>
        <dbReference type="SAM" id="Phobius"/>
    </source>
</evidence>
<keyword evidence="1" id="KW-0812">Transmembrane</keyword>
<dbReference type="RefSeq" id="WP_316559925.1">
    <property type="nucleotide sequence ID" value="NZ_CP131062.1"/>
</dbReference>
<dbReference type="InterPro" id="IPR000917">
    <property type="entry name" value="Sulfatase_N"/>
</dbReference>
<keyword evidence="1" id="KW-0472">Membrane</keyword>
<reference evidence="3 4" key="1">
    <citation type="submission" date="2023-07" db="EMBL/GenBank/DDBJ databases">
        <title>Closed genome sequence of Methanimicrococcus sp. Es2.</title>
        <authorList>
            <person name="Protasov E."/>
            <person name="Platt K."/>
            <person name="Reeh H."/>
            <person name="Poehlein A."/>
            <person name="Daniel R."/>
            <person name="Brune A."/>
        </authorList>
    </citation>
    <scope>NUCLEOTIDE SEQUENCE [LARGE SCALE GENOMIC DNA]</scope>
    <source>
        <strain evidence="3 4">Es2</strain>
    </source>
</reference>
<evidence type="ECO:0000313" key="4">
    <source>
        <dbReference type="Proteomes" id="UP001302662"/>
    </source>
</evidence>
<keyword evidence="4" id="KW-1185">Reference proteome</keyword>
<gene>
    <name evidence="3" type="ORF">MmiEs2_05670</name>
</gene>
<keyword evidence="1" id="KW-1133">Transmembrane helix</keyword>
<dbReference type="Pfam" id="PF00884">
    <property type="entry name" value="Sulfatase"/>
    <property type="match status" value="1"/>
</dbReference>
<dbReference type="GeneID" id="85197019"/>
<dbReference type="InterPro" id="IPR017850">
    <property type="entry name" value="Alkaline_phosphatase_core_sf"/>
</dbReference>
<evidence type="ECO:0000259" key="2">
    <source>
        <dbReference type="Pfam" id="PF00884"/>
    </source>
</evidence>
<dbReference type="KEGG" id="mees:MmiEs2_05670"/>
<dbReference type="SUPFAM" id="SSF53649">
    <property type="entry name" value="Alkaline phosphatase-like"/>
    <property type="match status" value="1"/>
</dbReference>
<feature type="transmembrane region" description="Helical" evidence="1">
    <location>
        <begin position="498"/>
        <end position="518"/>
    </location>
</feature>
<accession>A0AA96VLA9</accession>
<dbReference type="EMBL" id="CP131062">
    <property type="protein sequence ID" value="WNY28382.1"/>
    <property type="molecule type" value="Genomic_DNA"/>
</dbReference>
<sequence>MTSAKITPFNLSAQFNPSVFLLLTLSAFFLFSGVCPAAAVSDGVFYTDLSEYNSTPDGAVFLIVDGLGSYYLFPELKGETLSNESVQKAAVPVLSEIWNGGFRISEMKVPVPVTEKGHSVLVTGNPAADSVMVGYSDSTIMDILRQEDFLCIGIMQRGDFESMRGKFDVIIYDKTNSVNNMDFTIQTNSFDGSNQKIINDIVSVFESQKSRASSYTDSKDTGERYAGYNRWGLDTAYEVLSVMEKYPGQKFILVVSVGAVDSTGHYRGYYAYLDVVEKLDSDLKKLFEKCRRNNIFFLLSSDHGMSFESQDKKGGGHSSTKYSKVKETLNIPFIIYGNSIQKSVYYSETSQEDVVPTLMSLFNIPAQPRFSKGNILPAKENPALYIQAQDSVQVQLFKLTGDGEESVFNSLGFDRNGGFSGYSIAGLTPGSYLLKWEAADSKTKYVQSELRFQIFADTTIDLSDYLTKPAASILPDFKSGQNSNSDSDSGFLPFKKPIYFLLIAIINIIGIGGIYYLYKKEGFSKE</sequence>
<proteinExistence type="predicted"/>
<dbReference type="Proteomes" id="UP001302662">
    <property type="component" value="Chromosome"/>
</dbReference>
<protein>
    <recommendedName>
        <fullName evidence="2">Sulfatase N-terminal domain-containing protein</fullName>
    </recommendedName>
</protein>
<dbReference type="AlphaFoldDB" id="A0AA96VLA9"/>
<organism evidence="3 4">
    <name type="scientific">Methanimicrococcus stummii</name>
    <dbReference type="NCBI Taxonomy" id="3028294"/>
    <lineage>
        <taxon>Archaea</taxon>
        <taxon>Methanobacteriati</taxon>
        <taxon>Methanobacteriota</taxon>
        <taxon>Stenosarchaea group</taxon>
        <taxon>Methanomicrobia</taxon>
        <taxon>Methanosarcinales</taxon>
        <taxon>Methanosarcinaceae</taxon>
        <taxon>Methanimicrococcus</taxon>
    </lineage>
</organism>
<feature type="domain" description="Sulfatase N-terminal" evidence="2">
    <location>
        <begin position="91"/>
        <end position="364"/>
    </location>
</feature>
<name>A0AA96VLA9_9EURY</name>
<evidence type="ECO:0000313" key="3">
    <source>
        <dbReference type="EMBL" id="WNY28382.1"/>
    </source>
</evidence>
<dbReference type="Gene3D" id="3.40.720.10">
    <property type="entry name" value="Alkaline Phosphatase, subunit A"/>
    <property type="match status" value="1"/>
</dbReference>